<dbReference type="PANTHER" id="PTHR42307:SF2">
    <property type="entry name" value="PUP DEAMIDASE_DEPUPYLASE"/>
    <property type="match status" value="1"/>
</dbReference>
<dbReference type="GO" id="GO:0070490">
    <property type="term" value="P:protein pupylation"/>
    <property type="evidence" value="ECO:0007669"/>
    <property type="project" value="TreeGrafter"/>
</dbReference>
<dbReference type="PIRSF" id="PIRSF018077">
    <property type="entry name" value="UCP018077"/>
    <property type="match status" value="1"/>
</dbReference>
<protein>
    <submittedName>
        <fullName evidence="3">Proteasome accessory factor PafA2</fullName>
    </submittedName>
</protein>
<dbReference type="GO" id="GO:0000502">
    <property type="term" value="C:proteasome complex"/>
    <property type="evidence" value="ECO:0007669"/>
    <property type="project" value="UniProtKB-KW"/>
</dbReference>
<accession>A0A2G6KAS0</accession>
<dbReference type="GO" id="GO:0005524">
    <property type="term" value="F:ATP binding"/>
    <property type="evidence" value="ECO:0007669"/>
    <property type="project" value="TreeGrafter"/>
</dbReference>
<evidence type="ECO:0000256" key="2">
    <source>
        <dbReference type="PIRSR" id="PIRSR018077-1"/>
    </source>
</evidence>
<feature type="active site" description="Proton acceptor" evidence="2">
    <location>
        <position position="90"/>
    </location>
</feature>
<dbReference type="PANTHER" id="PTHR42307">
    <property type="entry name" value="PUP DEAMIDASE/DEPUPYLASE"/>
    <property type="match status" value="1"/>
</dbReference>
<dbReference type="Proteomes" id="UP000230821">
    <property type="component" value="Unassembled WGS sequence"/>
</dbReference>
<keyword evidence="3" id="KW-0647">Proteasome</keyword>
<comment type="similarity">
    <text evidence="1">Belongs to the Pup ligase/Pup deamidase family. Pup deamidase subfamily.</text>
</comment>
<organism evidence="3 4">
    <name type="scientific">candidate division KSB3 bacterium</name>
    <dbReference type="NCBI Taxonomy" id="2044937"/>
    <lineage>
        <taxon>Bacteria</taxon>
        <taxon>candidate division KSB3</taxon>
    </lineage>
</organism>
<dbReference type="InterPro" id="IPR004347">
    <property type="entry name" value="Pup_ligase/deamidase"/>
</dbReference>
<evidence type="ECO:0000256" key="1">
    <source>
        <dbReference type="ARBA" id="ARBA00009114"/>
    </source>
</evidence>
<dbReference type="NCBIfam" id="TIGR03688">
    <property type="entry name" value="depupylase_Dop"/>
    <property type="match status" value="1"/>
</dbReference>
<dbReference type="Pfam" id="PF03136">
    <property type="entry name" value="Pup_ligase"/>
    <property type="match status" value="1"/>
</dbReference>
<dbReference type="GO" id="GO:0010498">
    <property type="term" value="P:proteasomal protein catabolic process"/>
    <property type="evidence" value="ECO:0007669"/>
    <property type="project" value="InterPro"/>
</dbReference>
<dbReference type="GO" id="GO:0019941">
    <property type="term" value="P:modification-dependent protein catabolic process"/>
    <property type="evidence" value="ECO:0007669"/>
    <property type="project" value="InterPro"/>
</dbReference>
<gene>
    <name evidence="3" type="ORF">CSA56_14300</name>
</gene>
<dbReference type="InterPro" id="IPR022366">
    <property type="entry name" value="Pup_deamidase"/>
</dbReference>
<dbReference type="GO" id="GO:0008233">
    <property type="term" value="F:peptidase activity"/>
    <property type="evidence" value="ECO:0007669"/>
    <property type="project" value="InterPro"/>
</dbReference>
<evidence type="ECO:0000313" key="3">
    <source>
        <dbReference type="EMBL" id="PIE32754.1"/>
    </source>
</evidence>
<dbReference type="AlphaFoldDB" id="A0A2G6KAS0"/>
<proteinExistence type="inferred from homology"/>
<reference evidence="3 4" key="1">
    <citation type="submission" date="2017-10" db="EMBL/GenBank/DDBJ databases">
        <title>Novel microbial diversity and functional potential in the marine mammal oral microbiome.</title>
        <authorList>
            <person name="Dudek N.K."/>
            <person name="Sun C.L."/>
            <person name="Burstein D."/>
            <person name="Kantor R.S."/>
            <person name="Aliaga Goltsman D.S."/>
            <person name="Bik E.M."/>
            <person name="Thomas B.C."/>
            <person name="Banfield J.F."/>
            <person name="Relman D.A."/>
        </authorList>
    </citation>
    <scope>NUCLEOTIDE SEQUENCE [LARGE SCALE GENOMIC DNA]</scope>
    <source>
        <strain evidence="3">DOLJORAL78_47_16</strain>
    </source>
</reference>
<sequence>MSLPKILGTETEYGITVKNSETFDPISHSTLIVNSYQEGQNVQIIWDYEEEEPFVDARGFKIDHKVETPKRHENITINKILDNGARFYVDHAHPEFSTPECSNPRDVVIYEKAGEHVLNHSLVEANTHLPAHQQMLVYKNNSDYKGNSYGYHENYLVDRHIPFERICRYMTTFLVTRQIFTGAGKVGAENNTEAAPFQITQRADFFETEIGLDTMLNRPIINTRDEPHADRKKYRRLHVITGDVNMSEYSTYLKVGTTALVLQMIEDECLQLGLTLKNPVTAMHQVSRDLKCVVPLELDSGQRYTAIEIQREFLTCARRYAAAHAGDAVTNDILEKWEYVLDCLEVEPKQLHRELDWVIKEYLLSSYCEKHRCDWNDPRVMMVDLQYHDIRPEKSLYYLLQRQNRIERIVDDREILDAINQPPVDTRAYFRGQCLKKYRSAIYGVSWGAISFDAGDSTVKRILMPEPGKGTRTYVQELLERSQTVEELLTNIMS</sequence>
<dbReference type="GO" id="GO:0016811">
    <property type="term" value="F:hydrolase activity, acting on carbon-nitrogen (but not peptide) bonds, in linear amides"/>
    <property type="evidence" value="ECO:0007669"/>
    <property type="project" value="InterPro"/>
</dbReference>
<dbReference type="EMBL" id="PDSK01000108">
    <property type="protein sequence ID" value="PIE32754.1"/>
    <property type="molecule type" value="Genomic_DNA"/>
</dbReference>
<comment type="caution">
    <text evidence="3">The sequence shown here is derived from an EMBL/GenBank/DDBJ whole genome shotgun (WGS) entry which is preliminary data.</text>
</comment>
<name>A0A2G6KAS0_9BACT</name>
<evidence type="ECO:0000313" key="4">
    <source>
        <dbReference type="Proteomes" id="UP000230821"/>
    </source>
</evidence>